<dbReference type="Proteomes" id="UP000663419">
    <property type="component" value="Chromosome 6"/>
</dbReference>
<accession>A0A8A1LUP1</accession>
<evidence type="ECO:0000256" key="1">
    <source>
        <dbReference type="SAM" id="SignalP"/>
    </source>
</evidence>
<evidence type="ECO:0000313" key="3">
    <source>
        <dbReference type="Proteomes" id="UP000663419"/>
    </source>
</evidence>
<feature type="chain" id="PRO_5034955803" evidence="1">
    <location>
        <begin position="19"/>
        <end position="81"/>
    </location>
</feature>
<dbReference type="EMBL" id="CP069107">
    <property type="protein sequence ID" value="QSS57836.1"/>
    <property type="molecule type" value="Genomic_DNA"/>
</dbReference>
<gene>
    <name evidence="2" type="ORF">I7I53_12140</name>
</gene>
<keyword evidence="1" id="KW-0732">Signal</keyword>
<feature type="signal peptide" evidence="1">
    <location>
        <begin position="1"/>
        <end position="18"/>
    </location>
</feature>
<organism evidence="2 3">
    <name type="scientific">Ajellomyces capsulatus (strain H88)</name>
    <name type="common">Darling's disease fungus</name>
    <name type="synonym">Histoplasma capsulatum</name>
    <dbReference type="NCBI Taxonomy" id="544711"/>
    <lineage>
        <taxon>Eukaryota</taxon>
        <taxon>Fungi</taxon>
        <taxon>Dikarya</taxon>
        <taxon>Ascomycota</taxon>
        <taxon>Pezizomycotina</taxon>
        <taxon>Eurotiomycetes</taxon>
        <taxon>Eurotiomycetidae</taxon>
        <taxon>Onygenales</taxon>
        <taxon>Ajellomycetaceae</taxon>
        <taxon>Histoplasma</taxon>
    </lineage>
</organism>
<dbReference type="VEuPathDB" id="FungiDB:I7I53_12140"/>
<proteinExistence type="predicted"/>
<sequence length="81" mass="9384">MKLGLVFLGAYALTSVAGLPQHFPPLPLLKYDWCDVEKTCYKDEDCFENDCLTKSGWEEYLIRCGSFWWPHSCWTFIPNSA</sequence>
<protein>
    <submittedName>
        <fullName evidence="2">Uncharacterized protein</fullName>
    </submittedName>
</protein>
<dbReference type="AlphaFoldDB" id="A0A8A1LUP1"/>
<evidence type="ECO:0000313" key="2">
    <source>
        <dbReference type="EMBL" id="QSS57836.1"/>
    </source>
</evidence>
<reference evidence="2" key="1">
    <citation type="submission" date="2021-01" db="EMBL/GenBank/DDBJ databases">
        <title>Chromosome-level genome assembly of a human fungal pathogen reveals clustering of transcriptionally co-regulated genes.</title>
        <authorList>
            <person name="Voorhies M."/>
            <person name="Cohen S."/>
            <person name="Shea T.P."/>
            <person name="Petrus S."/>
            <person name="Munoz J.F."/>
            <person name="Poplawski S."/>
            <person name="Goldman W.E."/>
            <person name="Michael T."/>
            <person name="Cuomo C.A."/>
            <person name="Sil A."/>
            <person name="Beyhan S."/>
        </authorList>
    </citation>
    <scope>NUCLEOTIDE SEQUENCE</scope>
    <source>
        <strain evidence="2">H88</strain>
    </source>
</reference>
<name>A0A8A1LUP1_AJEC8</name>